<dbReference type="EMBL" id="JAUHHV010000011">
    <property type="protein sequence ID" value="KAK1408869.1"/>
    <property type="molecule type" value="Genomic_DNA"/>
</dbReference>
<dbReference type="GO" id="GO:0030267">
    <property type="term" value="F:glyoxylate reductase (NADPH) activity"/>
    <property type="evidence" value="ECO:0007669"/>
    <property type="project" value="TreeGrafter"/>
</dbReference>
<dbReference type="InterPro" id="IPR036291">
    <property type="entry name" value="NAD(P)-bd_dom_sf"/>
</dbReference>
<accession>A0AAD8JSQ0</accession>
<evidence type="ECO:0000259" key="6">
    <source>
        <dbReference type="Pfam" id="PF02826"/>
    </source>
</evidence>
<feature type="domain" description="D-isomer specific 2-hydroxyacid dehydrogenase NAD-binding" evidence="6">
    <location>
        <begin position="136"/>
        <end position="309"/>
    </location>
</feature>
<dbReference type="SUPFAM" id="SSF51735">
    <property type="entry name" value="NAD(P)-binding Rossmann-fold domains"/>
    <property type="match status" value="1"/>
</dbReference>
<gene>
    <name evidence="7" type="ORF">QVD17_40980</name>
</gene>
<reference evidence="7" key="1">
    <citation type="journal article" date="2023" name="bioRxiv">
        <title>Improved chromosome-level genome assembly for marigold (Tagetes erecta).</title>
        <authorList>
            <person name="Jiang F."/>
            <person name="Yuan L."/>
            <person name="Wang S."/>
            <person name="Wang H."/>
            <person name="Xu D."/>
            <person name="Wang A."/>
            <person name="Fan W."/>
        </authorList>
    </citation>
    <scope>NUCLEOTIDE SEQUENCE</scope>
    <source>
        <strain evidence="7">WSJ</strain>
        <tissue evidence="7">Leaf</tissue>
    </source>
</reference>
<dbReference type="Proteomes" id="UP001229421">
    <property type="component" value="Unassembled WGS sequence"/>
</dbReference>
<evidence type="ECO:0000259" key="5">
    <source>
        <dbReference type="Pfam" id="PF00389"/>
    </source>
</evidence>
<dbReference type="Pfam" id="PF00389">
    <property type="entry name" value="2-Hacid_dh"/>
    <property type="match status" value="1"/>
</dbReference>
<keyword evidence="8" id="KW-1185">Reference proteome</keyword>
<organism evidence="7 8">
    <name type="scientific">Tagetes erecta</name>
    <name type="common">African marigold</name>
    <dbReference type="NCBI Taxonomy" id="13708"/>
    <lineage>
        <taxon>Eukaryota</taxon>
        <taxon>Viridiplantae</taxon>
        <taxon>Streptophyta</taxon>
        <taxon>Embryophyta</taxon>
        <taxon>Tracheophyta</taxon>
        <taxon>Spermatophyta</taxon>
        <taxon>Magnoliopsida</taxon>
        <taxon>eudicotyledons</taxon>
        <taxon>Gunneridae</taxon>
        <taxon>Pentapetalae</taxon>
        <taxon>asterids</taxon>
        <taxon>campanulids</taxon>
        <taxon>Asterales</taxon>
        <taxon>Asteraceae</taxon>
        <taxon>Asteroideae</taxon>
        <taxon>Heliantheae alliance</taxon>
        <taxon>Tageteae</taxon>
        <taxon>Tagetes</taxon>
    </lineage>
</organism>
<evidence type="ECO:0000256" key="2">
    <source>
        <dbReference type="ARBA" id="ARBA00023002"/>
    </source>
</evidence>
<dbReference type="Gene3D" id="3.40.50.720">
    <property type="entry name" value="NAD(P)-binding Rossmann-like Domain"/>
    <property type="match status" value="2"/>
</dbReference>
<dbReference type="SUPFAM" id="SSF52283">
    <property type="entry name" value="Formate/glycerate dehydrogenase catalytic domain-like"/>
    <property type="match status" value="1"/>
</dbReference>
<keyword evidence="3" id="KW-0520">NAD</keyword>
<dbReference type="PANTHER" id="PTHR10996:SF270">
    <property type="entry name" value="GLYOXYLATE_HYDROXYPYRUVATE REDUCTASE HPR3-LIKE"/>
    <property type="match status" value="1"/>
</dbReference>
<evidence type="ECO:0000313" key="7">
    <source>
        <dbReference type="EMBL" id="KAK1408869.1"/>
    </source>
</evidence>
<dbReference type="InterPro" id="IPR006139">
    <property type="entry name" value="D-isomer_2_OHA_DH_cat_dom"/>
</dbReference>
<dbReference type="AlphaFoldDB" id="A0AAD8JSQ0"/>
<dbReference type="InterPro" id="IPR006140">
    <property type="entry name" value="D-isomer_DH_NAD-bd"/>
</dbReference>
<sequence length="341" mass="38156">MDCNEWHLPSKPSPLICASVVNMADDLPSVLVLGPPIVFTYYERRFSENFHFLKPWESSIPLHEFLTTYAGSVKAVFDSPKCPVTKDILQNIPELRFIMTSSTGVDHIDLHECKRRGVKVANVGSIFSEDVADTAVGLLIDVLRRISAANRFVKAANWHQKGDYPLGHKLSGRRIGIVGMGSIGLDVAKRLNAFGCIISYTSRNKKPHLEFPFYPHIQELAAKCEILIICCALTDQTRHMIDRTVMLTLGRNGIIINIARGGIINEKDLVECLLKQEIAGAGLDVYENEPNVPEELFDLDNVVMMPHHAAFTEESMRHVYEIVVANLDAFFSNKPLMLDVI</sequence>
<evidence type="ECO:0000256" key="3">
    <source>
        <dbReference type="ARBA" id="ARBA00023027"/>
    </source>
</evidence>
<dbReference type="PROSITE" id="PS00065">
    <property type="entry name" value="D_2_HYDROXYACID_DH_1"/>
    <property type="match status" value="1"/>
</dbReference>
<dbReference type="GO" id="GO:0016618">
    <property type="term" value="F:hydroxypyruvate reductase [NAD(P)H] activity"/>
    <property type="evidence" value="ECO:0007669"/>
    <property type="project" value="TreeGrafter"/>
</dbReference>
<dbReference type="GO" id="GO:0051287">
    <property type="term" value="F:NAD binding"/>
    <property type="evidence" value="ECO:0007669"/>
    <property type="project" value="InterPro"/>
</dbReference>
<comment type="similarity">
    <text evidence="4">Belongs to the D-isomer specific 2-hydroxyacid dehydrogenase family.</text>
</comment>
<proteinExistence type="inferred from homology"/>
<dbReference type="PANTHER" id="PTHR10996">
    <property type="entry name" value="2-HYDROXYACID DEHYDROGENASE-RELATED"/>
    <property type="match status" value="1"/>
</dbReference>
<dbReference type="Pfam" id="PF02826">
    <property type="entry name" value="2-Hacid_dh_C"/>
    <property type="match status" value="1"/>
</dbReference>
<evidence type="ECO:0000256" key="1">
    <source>
        <dbReference type="ARBA" id="ARBA00022857"/>
    </source>
</evidence>
<dbReference type="CDD" id="cd12156">
    <property type="entry name" value="HPPR"/>
    <property type="match status" value="1"/>
</dbReference>
<protein>
    <submittedName>
        <fullName evidence="7">Uncharacterized protein</fullName>
    </submittedName>
</protein>
<comment type="caution">
    <text evidence="7">The sequence shown here is derived from an EMBL/GenBank/DDBJ whole genome shotgun (WGS) entry which is preliminary data.</text>
</comment>
<dbReference type="InterPro" id="IPR050223">
    <property type="entry name" value="D-isomer_2-hydroxyacid_DH"/>
</dbReference>
<dbReference type="FunFam" id="3.40.50.720:FF:000213">
    <property type="entry name" value="Putative 2-hydroxyacid dehydrogenase"/>
    <property type="match status" value="1"/>
</dbReference>
<evidence type="ECO:0000313" key="8">
    <source>
        <dbReference type="Proteomes" id="UP001229421"/>
    </source>
</evidence>
<name>A0AAD8JSQ0_TARER</name>
<evidence type="ECO:0000256" key="4">
    <source>
        <dbReference type="RuleBase" id="RU003719"/>
    </source>
</evidence>
<feature type="domain" description="D-isomer specific 2-hydroxyacid dehydrogenase catalytic" evidence="5">
    <location>
        <begin position="73"/>
        <end position="336"/>
    </location>
</feature>
<dbReference type="InterPro" id="IPR029752">
    <property type="entry name" value="D-isomer_DH_CS1"/>
</dbReference>
<keyword evidence="2 4" id="KW-0560">Oxidoreductase</keyword>
<dbReference type="GO" id="GO:0005829">
    <property type="term" value="C:cytosol"/>
    <property type="evidence" value="ECO:0007669"/>
    <property type="project" value="TreeGrafter"/>
</dbReference>
<keyword evidence="1" id="KW-0521">NADP</keyword>